<evidence type="ECO:0000313" key="4">
    <source>
        <dbReference type="Proteomes" id="UP000603434"/>
    </source>
</evidence>
<evidence type="ECO:0000313" key="3">
    <source>
        <dbReference type="EMBL" id="MBC8360555.1"/>
    </source>
</evidence>
<comment type="caution">
    <text evidence="3">The sequence shown here is derived from an EMBL/GenBank/DDBJ whole genome shotgun (WGS) entry which is preliminary data.</text>
</comment>
<gene>
    <name evidence="3" type="ORF">H8E23_04070</name>
</gene>
<accession>A0A8J6NKU0</accession>
<feature type="domain" description="CHAT" evidence="2">
    <location>
        <begin position="2"/>
        <end position="84"/>
    </location>
</feature>
<keyword evidence="1" id="KW-0812">Transmembrane</keyword>
<sequence length="86" mass="9669">MSRIKAGDELMGFPRAFIYAGVPAVVATLWNVSDEATAILMDDFYRNLKVSDKAEALRSAQLKLLKNPGSRNAYYWAAFYLTGDFR</sequence>
<dbReference type="PANTHER" id="PTHR10098:SF108">
    <property type="entry name" value="TETRATRICOPEPTIDE REPEAT PROTEIN 28"/>
    <property type="match status" value="1"/>
</dbReference>
<reference evidence="3 4" key="1">
    <citation type="submission" date="2020-08" db="EMBL/GenBank/DDBJ databases">
        <title>Bridging the membrane lipid divide: bacteria of the FCB group superphylum have the potential to synthesize archaeal ether lipids.</title>
        <authorList>
            <person name="Villanueva L."/>
            <person name="Von Meijenfeldt F.A.B."/>
            <person name="Westbye A.B."/>
            <person name="Yadav S."/>
            <person name="Hopmans E.C."/>
            <person name="Dutilh B.E."/>
            <person name="Sinninghe Damste J.S."/>
        </authorList>
    </citation>
    <scope>NUCLEOTIDE SEQUENCE [LARGE SCALE GENOMIC DNA]</scope>
    <source>
        <strain evidence="3">NIOZ-UU30</strain>
    </source>
</reference>
<dbReference type="EMBL" id="JACNJH010000096">
    <property type="protein sequence ID" value="MBC8360555.1"/>
    <property type="molecule type" value="Genomic_DNA"/>
</dbReference>
<proteinExistence type="predicted"/>
<dbReference type="PANTHER" id="PTHR10098">
    <property type="entry name" value="RAPSYN-RELATED"/>
    <property type="match status" value="1"/>
</dbReference>
<protein>
    <submittedName>
        <fullName evidence="3">CHAT domain-containing protein</fullName>
    </submittedName>
</protein>
<name>A0A8J6NKU0_9BACT</name>
<feature type="transmembrane region" description="Helical" evidence="1">
    <location>
        <begin position="12"/>
        <end position="32"/>
    </location>
</feature>
<organism evidence="3 4">
    <name type="scientific">Candidatus Desulfatibia profunda</name>
    <dbReference type="NCBI Taxonomy" id="2841695"/>
    <lineage>
        <taxon>Bacteria</taxon>
        <taxon>Pseudomonadati</taxon>
        <taxon>Thermodesulfobacteriota</taxon>
        <taxon>Desulfobacteria</taxon>
        <taxon>Desulfobacterales</taxon>
        <taxon>Desulfobacterales incertae sedis</taxon>
        <taxon>Candidatus Desulfatibia</taxon>
    </lineage>
</organism>
<evidence type="ECO:0000259" key="2">
    <source>
        <dbReference type="Pfam" id="PF12770"/>
    </source>
</evidence>
<dbReference type="AlphaFoldDB" id="A0A8J6NKU0"/>
<dbReference type="InterPro" id="IPR024983">
    <property type="entry name" value="CHAT_dom"/>
</dbReference>
<dbReference type="Proteomes" id="UP000603434">
    <property type="component" value="Unassembled WGS sequence"/>
</dbReference>
<evidence type="ECO:0000256" key="1">
    <source>
        <dbReference type="SAM" id="Phobius"/>
    </source>
</evidence>
<keyword evidence="1" id="KW-1133">Transmembrane helix</keyword>
<keyword evidence="1" id="KW-0472">Membrane</keyword>
<dbReference type="Pfam" id="PF12770">
    <property type="entry name" value="CHAT"/>
    <property type="match status" value="1"/>
</dbReference>